<keyword evidence="3" id="KW-1185">Reference proteome</keyword>
<evidence type="ECO:0000313" key="3">
    <source>
        <dbReference type="Proteomes" id="UP001054945"/>
    </source>
</evidence>
<feature type="compositionally biased region" description="Basic residues" evidence="1">
    <location>
        <begin position="26"/>
        <end position="37"/>
    </location>
</feature>
<organism evidence="2 3">
    <name type="scientific">Caerostris extrusa</name>
    <name type="common">Bark spider</name>
    <name type="synonym">Caerostris bankana</name>
    <dbReference type="NCBI Taxonomy" id="172846"/>
    <lineage>
        <taxon>Eukaryota</taxon>
        <taxon>Metazoa</taxon>
        <taxon>Ecdysozoa</taxon>
        <taxon>Arthropoda</taxon>
        <taxon>Chelicerata</taxon>
        <taxon>Arachnida</taxon>
        <taxon>Araneae</taxon>
        <taxon>Araneomorphae</taxon>
        <taxon>Entelegynae</taxon>
        <taxon>Araneoidea</taxon>
        <taxon>Araneidae</taxon>
        <taxon>Caerostris</taxon>
    </lineage>
</organism>
<evidence type="ECO:0000256" key="1">
    <source>
        <dbReference type="SAM" id="MobiDB-lite"/>
    </source>
</evidence>
<evidence type="ECO:0000313" key="2">
    <source>
        <dbReference type="EMBL" id="GIX91991.1"/>
    </source>
</evidence>
<reference evidence="2 3" key="1">
    <citation type="submission" date="2021-06" db="EMBL/GenBank/DDBJ databases">
        <title>Caerostris extrusa draft genome.</title>
        <authorList>
            <person name="Kono N."/>
            <person name="Arakawa K."/>
        </authorList>
    </citation>
    <scope>NUCLEOTIDE SEQUENCE [LARGE SCALE GENOMIC DNA]</scope>
</reference>
<comment type="caution">
    <text evidence="2">The sequence shown here is derived from an EMBL/GenBank/DDBJ whole genome shotgun (WGS) entry which is preliminary data.</text>
</comment>
<dbReference type="Proteomes" id="UP001054945">
    <property type="component" value="Unassembled WGS sequence"/>
</dbReference>
<proteinExistence type="predicted"/>
<sequence length="76" mass="8991">MLEKYSPLWGVSGKSDRGCRTAAPTWRRRQRTEKNRYRKPHISKEKELTRSTAFYRTGKFIRELLIVCGHNGFYIG</sequence>
<name>A0AAV4P8G0_CAEEX</name>
<dbReference type="EMBL" id="BPLR01004084">
    <property type="protein sequence ID" value="GIX91991.1"/>
    <property type="molecule type" value="Genomic_DNA"/>
</dbReference>
<gene>
    <name evidence="2" type="ORF">CEXT_241571</name>
</gene>
<protein>
    <submittedName>
        <fullName evidence="2">Uncharacterized protein</fullName>
    </submittedName>
</protein>
<feature type="region of interest" description="Disordered" evidence="1">
    <location>
        <begin position="1"/>
        <end position="37"/>
    </location>
</feature>
<accession>A0AAV4P8G0</accession>
<dbReference type="AlphaFoldDB" id="A0AAV4P8G0"/>